<dbReference type="Proteomes" id="UP000053105">
    <property type="component" value="Unassembled WGS sequence"/>
</dbReference>
<name>A0A0N0BK24_9HYME</name>
<proteinExistence type="predicted"/>
<dbReference type="AlphaFoldDB" id="A0A0N0BK24"/>
<sequence>MTAMSPTAKKFRDIIPTSSKEKENDELLYTVRSLVMVRNQLPAQVLIFIRVGSTNVQISRDCEVSTVQFDIVLREAKYDVNDCISSCVCACKFHVSHVVWGSQLQTLVGMAVHYHLRMSSVPRFDEVQNKSSTKVWFDGLTELSLLSLGFLYRVCHLEKEISYDSDMNRQEVLWSKTKYISKQCRYETLASIVTIKPSYFFTSTSLMEILCISRLTAVLLLTLTATSSGGDGGQQSGGRNMNVRYRLNYSDLYVEYFDTVVLPLTKMKDRYVDTVSFFYILKVKNWDNKMVRKTNKKEKRRKCSQLQVQFELTISLKKRHISKEYFWMRSSRFATTVNLVLSYIINETTLANFGRGYVYFSEKEKRERVLSFSDRSLKKEETKMTRSCKQKEIESPMKRAEADFVRQRQTFANASSNYREKRSYHHRPFISRHEASFLEDRSRAGGSQRGWDSNCNENERRDSSTTSTVKKRRGRGPKQMSGMVLATRT</sequence>
<evidence type="ECO:0000313" key="2">
    <source>
        <dbReference type="EMBL" id="KOX79961.1"/>
    </source>
</evidence>
<dbReference type="EMBL" id="KQ435709">
    <property type="protein sequence ID" value="KOX79961.1"/>
    <property type="molecule type" value="Genomic_DNA"/>
</dbReference>
<keyword evidence="3" id="KW-1185">Reference proteome</keyword>
<protein>
    <submittedName>
        <fullName evidence="2">Uncharacterized protein</fullName>
    </submittedName>
</protein>
<accession>A0A0N0BK24</accession>
<evidence type="ECO:0000256" key="1">
    <source>
        <dbReference type="SAM" id="MobiDB-lite"/>
    </source>
</evidence>
<gene>
    <name evidence="2" type="ORF">WN51_06373</name>
</gene>
<evidence type="ECO:0000313" key="3">
    <source>
        <dbReference type="Proteomes" id="UP000053105"/>
    </source>
</evidence>
<reference evidence="2 3" key="1">
    <citation type="submission" date="2015-07" db="EMBL/GenBank/DDBJ databases">
        <title>The genome of Melipona quadrifasciata.</title>
        <authorList>
            <person name="Pan H."/>
            <person name="Kapheim K."/>
        </authorList>
    </citation>
    <scope>NUCLEOTIDE SEQUENCE [LARGE SCALE GENOMIC DNA]</scope>
    <source>
        <strain evidence="2">0111107301</strain>
        <tissue evidence="2">Whole body</tissue>
    </source>
</reference>
<feature type="region of interest" description="Disordered" evidence="1">
    <location>
        <begin position="439"/>
        <end position="489"/>
    </location>
</feature>
<organism evidence="2 3">
    <name type="scientific">Melipona quadrifasciata</name>
    <dbReference type="NCBI Taxonomy" id="166423"/>
    <lineage>
        <taxon>Eukaryota</taxon>
        <taxon>Metazoa</taxon>
        <taxon>Ecdysozoa</taxon>
        <taxon>Arthropoda</taxon>
        <taxon>Hexapoda</taxon>
        <taxon>Insecta</taxon>
        <taxon>Pterygota</taxon>
        <taxon>Neoptera</taxon>
        <taxon>Endopterygota</taxon>
        <taxon>Hymenoptera</taxon>
        <taxon>Apocrita</taxon>
        <taxon>Aculeata</taxon>
        <taxon>Apoidea</taxon>
        <taxon>Anthophila</taxon>
        <taxon>Apidae</taxon>
        <taxon>Melipona</taxon>
    </lineage>
</organism>